<comment type="caution">
    <text evidence="2">The sequence shown here is derived from an EMBL/GenBank/DDBJ whole genome shotgun (WGS) entry which is preliminary data.</text>
</comment>
<gene>
    <name evidence="2" type="ORF">PVAND_007692</name>
</gene>
<reference evidence="2" key="1">
    <citation type="submission" date="2021-03" db="EMBL/GenBank/DDBJ databases">
        <title>Chromosome level genome of the anhydrobiotic midge Polypedilum vanderplanki.</title>
        <authorList>
            <person name="Yoshida Y."/>
            <person name="Kikawada T."/>
            <person name="Gusev O."/>
        </authorList>
    </citation>
    <scope>NUCLEOTIDE SEQUENCE</scope>
    <source>
        <strain evidence="2">NIAS01</strain>
        <tissue evidence="2">Whole body or cell culture</tissue>
    </source>
</reference>
<dbReference type="EMBL" id="JADBJN010000002">
    <property type="protein sequence ID" value="KAG5677980.1"/>
    <property type="molecule type" value="Genomic_DNA"/>
</dbReference>
<keyword evidence="3" id="KW-1185">Reference proteome</keyword>
<feature type="region of interest" description="Disordered" evidence="1">
    <location>
        <begin position="34"/>
        <end position="54"/>
    </location>
</feature>
<sequence>MNPAEGMKARLQRLRIRLLTLDNDDVSNAELHFETSHKVPAQRNEFQTSHKISHDAFQRREDLHQSMRSKEKPELNEQLGELIAADIKNNIEAKRLSEYENM</sequence>
<proteinExistence type="predicted"/>
<protein>
    <submittedName>
        <fullName evidence="2">Uncharacterized protein</fullName>
    </submittedName>
</protein>
<evidence type="ECO:0000313" key="3">
    <source>
        <dbReference type="Proteomes" id="UP001107558"/>
    </source>
</evidence>
<name>A0A9J6C747_POLVA</name>
<evidence type="ECO:0000256" key="1">
    <source>
        <dbReference type="SAM" id="MobiDB-lite"/>
    </source>
</evidence>
<dbReference type="AlphaFoldDB" id="A0A9J6C747"/>
<evidence type="ECO:0000313" key="2">
    <source>
        <dbReference type="EMBL" id="KAG5677980.1"/>
    </source>
</evidence>
<organism evidence="2 3">
    <name type="scientific">Polypedilum vanderplanki</name>
    <name type="common">Sleeping chironomid midge</name>
    <dbReference type="NCBI Taxonomy" id="319348"/>
    <lineage>
        <taxon>Eukaryota</taxon>
        <taxon>Metazoa</taxon>
        <taxon>Ecdysozoa</taxon>
        <taxon>Arthropoda</taxon>
        <taxon>Hexapoda</taxon>
        <taxon>Insecta</taxon>
        <taxon>Pterygota</taxon>
        <taxon>Neoptera</taxon>
        <taxon>Endopterygota</taxon>
        <taxon>Diptera</taxon>
        <taxon>Nematocera</taxon>
        <taxon>Chironomoidea</taxon>
        <taxon>Chironomidae</taxon>
        <taxon>Chironominae</taxon>
        <taxon>Polypedilum</taxon>
        <taxon>Polypedilum</taxon>
    </lineage>
</organism>
<accession>A0A9J6C747</accession>
<dbReference type="Proteomes" id="UP001107558">
    <property type="component" value="Chromosome 2"/>
</dbReference>